<reference evidence="1" key="1">
    <citation type="submission" date="2021-05" db="EMBL/GenBank/DDBJ databases">
        <authorList>
            <person name="Pan Q."/>
            <person name="Jouanno E."/>
            <person name="Zahm M."/>
            <person name="Klopp C."/>
            <person name="Cabau C."/>
            <person name="Louis A."/>
            <person name="Berthelot C."/>
            <person name="Parey E."/>
            <person name="Roest Crollius H."/>
            <person name="Montfort J."/>
            <person name="Robinson-Rechavi M."/>
            <person name="Bouchez O."/>
            <person name="Lampietro C."/>
            <person name="Lopez Roques C."/>
            <person name="Donnadieu C."/>
            <person name="Postlethwait J."/>
            <person name="Bobe J."/>
            <person name="Dillon D."/>
            <person name="Chandos A."/>
            <person name="von Hippel F."/>
            <person name="Guiguen Y."/>
        </authorList>
    </citation>
    <scope>NUCLEOTIDE SEQUENCE</scope>
    <source>
        <strain evidence="1">YG-Jan2019</strain>
    </source>
</reference>
<proteinExistence type="predicted"/>
<protein>
    <submittedName>
        <fullName evidence="1">Uncharacterized protein</fullName>
    </submittedName>
</protein>
<evidence type="ECO:0000313" key="1">
    <source>
        <dbReference type="EMBL" id="KAJ7997350.1"/>
    </source>
</evidence>
<keyword evidence="2" id="KW-1185">Reference proteome</keyword>
<name>A0ACC2G1F9_DALPE</name>
<dbReference type="EMBL" id="CM055746">
    <property type="protein sequence ID" value="KAJ7997350.1"/>
    <property type="molecule type" value="Genomic_DNA"/>
</dbReference>
<organism evidence="1 2">
    <name type="scientific">Dallia pectoralis</name>
    <name type="common">Alaska blackfish</name>
    <dbReference type="NCBI Taxonomy" id="75939"/>
    <lineage>
        <taxon>Eukaryota</taxon>
        <taxon>Metazoa</taxon>
        <taxon>Chordata</taxon>
        <taxon>Craniata</taxon>
        <taxon>Vertebrata</taxon>
        <taxon>Euteleostomi</taxon>
        <taxon>Actinopterygii</taxon>
        <taxon>Neopterygii</taxon>
        <taxon>Teleostei</taxon>
        <taxon>Protacanthopterygii</taxon>
        <taxon>Esociformes</taxon>
        <taxon>Umbridae</taxon>
        <taxon>Dallia</taxon>
    </lineage>
</organism>
<comment type="caution">
    <text evidence="1">The sequence shown here is derived from an EMBL/GenBank/DDBJ whole genome shotgun (WGS) entry which is preliminary data.</text>
</comment>
<evidence type="ECO:0000313" key="2">
    <source>
        <dbReference type="Proteomes" id="UP001157502"/>
    </source>
</evidence>
<accession>A0ACC2G1F9</accession>
<dbReference type="Proteomes" id="UP001157502">
    <property type="component" value="Chromosome 19"/>
</dbReference>
<gene>
    <name evidence="1" type="ORF">DPEC_G00228070</name>
</gene>
<sequence>MIALFPFARPPRQKSSEAPVSLFARPQPFIAIGWVSETAVRISTRSPGGHGCTVALAGSPEHTHTQVHRRRRTADRFLFRSSEVLVSVL</sequence>